<organism evidence="3 4">
    <name type="scientific">Amycolatopsis eburnea</name>
    <dbReference type="NCBI Taxonomy" id="2267691"/>
    <lineage>
        <taxon>Bacteria</taxon>
        <taxon>Bacillati</taxon>
        <taxon>Actinomycetota</taxon>
        <taxon>Actinomycetes</taxon>
        <taxon>Pseudonocardiales</taxon>
        <taxon>Pseudonocardiaceae</taxon>
        <taxon>Amycolatopsis</taxon>
    </lineage>
</organism>
<evidence type="ECO:0000313" key="4">
    <source>
        <dbReference type="Proteomes" id="UP000267081"/>
    </source>
</evidence>
<evidence type="ECO:0000313" key="3">
    <source>
        <dbReference type="EMBL" id="RSD23956.1"/>
    </source>
</evidence>
<dbReference type="AlphaFoldDB" id="A0A3R9E293"/>
<feature type="transmembrane region" description="Helical" evidence="2">
    <location>
        <begin position="183"/>
        <end position="205"/>
    </location>
</feature>
<keyword evidence="2" id="KW-0472">Membrane</keyword>
<dbReference type="EMBL" id="RSEC01000021">
    <property type="protein sequence ID" value="RSD23956.1"/>
    <property type="molecule type" value="Genomic_DNA"/>
</dbReference>
<proteinExistence type="predicted"/>
<feature type="region of interest" description="Disordered" evidence="1">
    <location>
        <begin position="43"/>
        <end position="72"/>
    </location>
</feature>
<sequence>MTAIRQHYREAEERGEKRPGRPTLATLTGATDHQIRKALEAMEEELATEVASEPPAPPAPPEKGTSAGQSVTSAPPAGGMFVAWAGFVFGSVVSIAANVLAARIPPGGAGASWSPSLVAQLGAAVWPVALLIAVEVLSRVPWPAGGLWRFARFGGVGVVAAGSAIISYGHIRDVLTTWGYSGLGAGVGPLVIDGLMVVSGFALLAKGSSK</sequence>
<accession>A0A3R9E293</accession>
<feature type="transmembrane region" description="Helical" evidence="2">
    <location>
        <begin position="81"/>
        <end position="105"/>
    </location>
</feature>
<feature type="transmembrane region" description="Helical" evidence="2">
    <location>
        <begin position="117"/>
        <end position="138"/>
    </location>
</feature>
<gene>
    <name evidence="3" type="ORF">EIY87_06185</name>
</gene>
<protein>
    <recommendedName>
        <fullName evidence="5">DUF2637 domain-containing protein</fullName>
    </recommendedName>
</protein>
<dbReference type="OrthoDB" id="3405422at2"/>
<dbReference type="Proteomes" id="UP000267081">
    <property type="component" value="Unassembled WGS sequence"/>
</dbReference>
<evidence type="ECO:0008006" key="5">
    <source>
        <dbReference type="Google" id="ProtNLM"/>
    </source>
</evidence>
<name>A0A3R9E293_9PSEU</name>
<keyword evidence="2" id="KW-0812">Transmembrane</keyword>
<feature type="transmembrane region" description="Helical" evidence="2">
    <location>
        <begin position="150"/>
        <end position="171"/>
    </location>
</feature>
<reference evidence="3 4" key="1">
    <citation type="submission" date="2018-12" db="EMBL/GenBank/DDBJ databases">
        <title>Amycolatopsis eburnea sp. nov. actinomycete associate with arbuscular mycorrhiza fungal spore.</title>
        <authorList>
            <person name="Lumyong S."/>
            <person name="Chaiya L."/>
        </authorList>
    </citation>
    <scope>NUCLEOTIDE SEQUENCE [LARGE SCALE GENOMIC DNA]</scope>
    <source>
        <strain evidence="3 4">GLM-1</strain>
    </source>
</reference>
<keyword evidence="4" id="KW-1185">Reference proteome</keyword>
<dbReference type="RefSeq" id="WP_125306644.1">
    <property type="nucleotide sequence ID" value="NZ_RSEC01000021.1"/>
</dbReference>
<evidence type="ECO:0000256" key="2">
    <source>
        <dbReference type="SAM" id="Phobius"/>
    </source>
</evidence>
<keyword evidence="2" id="KW-1133">Transmembrane helix</keyword>
<feature type="region of interest" description="Disordered" evidence="1">
    <location>
        <begin position="1"/>
        <end position="31"/>
    </location>
</feature>
<feature type="compositionally biased region" description="Basic and acidic residues" evidence="1">
    <location>
        <begin position="7"/>
        <end position="19"/>
    </location>
</feature>
<comment type="caution">
    <text evidence="3">The sequence shown here is derived from an EMBL/GenBank/DDBJ whole genome shotgun (WGS) entry which is preliminary data.</text>
</comment>
<evidence type="ECO:0000256" key="1">
    <source>
        <dbReference type="SAM" id="MobiDB-lite"/>
    </source>
</evidence>